<evidence type="ECO:0000313" key="11">
    <source>
        <dbReference type="EMBL" id="GIY84988.1"/>
    </source>
</evidence>
<evidence type="ECO:0000259" key="10">
    <source>
        <dbReference type="Pfam" id="PF01699"/>
    </source>
</evidence>
<evidence type="ECO:0000256" key="3">
    <source>
        <dbReference type="ARBA" id="ARBA00022449"/>
    </source>
</evidence>
<dbReference type="InterPro" id="IPR051171">
    <property type="entry name" value="CaCA"/>
</dbReference>
<dbReference type="GO" id="GO:0030424">
    <property type="term" value="C:axon"/>
    <property type="evidence" value="ECO:0007669"/>
    <property type="project" value="TreeGrafter"/>
</dbReference>
<name>A0AAV4WRL4_CAEEX</name>
<keyword evidence="8 9" id="KW-0472">Membrane</keyword>
<dbReference type="PANTHER" id="PTHR11878">
    <property type="entry name" value="SODIUM/CALCIUM EXCHANGER"/>
    <property type="match status" value="1"/>
</dbReference>
<feature type="transmembrane region" description="Helical" evidence="9">
    <location>
        <begin position="135"/>
        <end position="158"/>
    </location>
</feature>
<evidence type="ECO:0000256" key="6">
    <source>
        <dbReference type="ARBA" id="ARBA00022989"/>
    </source>
</evidence>
<keyword evidence="4" id="KW-0109">Calcium transport</keyword>
<dbReference type="Pfam" id="PF01699">
    <property type="entry name" value="Na_Ca_ex"/>
    <property type="match status" value="1"/>
</dbReference>
<keyword evidence="7" id="KW-0406">Ion transport</keyword>
<keyword evidence="5 9" id="KW-0812">Transmembrane</keyword>
<dbReference type="GO" id="GO:0012505">
    <property type="term" value="C:endomembrane system"/>
    <property type="evidence" value="ECO:0007669"/>
    <property type="project" value="UniProtKB-SubCell"/>
</dbReference>
<keyword evidence="3" id="KW-0050">Antiport</keyword>
<dbReference type="Proteomes" id="UP001054945">
    <property type="component" value="Unassembled WGS sequence"/>
</dbReference>
<proteinExistence type="predicted"/>
<dbReference type="AlphaFoldDB" id="A0AAV4WRL4"/>
<gene>
    <name evidence="11" type="primary">Slc8a2</name>
    <name evidence="11" type="ORF">CEXT_375451</name>
</gene>
<feature type="transmembrane region" description="Helical" evidence="9">
    <location>
        <begin position="218"/>
        <end position="236"/>
    </location>
</feature>
<evidence type="ECO:0000256" key="9">
    <source>
        <dbReference type="SAM" id="Phobius"/>
    </source>
</evidence>
<protein>
    <recommendedName>
        <fullName evidence="10">Sodium/calcium exchanger membrane region domain-containing protein</fullName>
    </recommendedName>
</protein>
<dbReference type="GO" id="GO:0042383">
    <property type="term" value="C:sarcolemma"/>
    <property type="evidence" value="ECO:0007669"/>
    <property type="project" value="TreeGrafter"/>
</dbReference>
<sequence>MFISYTLIGRLQLYREPSGRDDQRERGQRPTAVRNLGRAALTVNGGDIENATTMDYVLHFLTFGWKLVFQQTVIEEFSILIHFAKNISPYSLLFHQLTLWRMVDILCIPGVNWHLDGYCWRFGEHLWMPGWAEDAVTAITFVALGTSLPDLFASMAAAKQGRSMQTVPLGQVFKVPAGTLGFSVGIYTALALACIALIVARRYLAPFGSAELGGPRKTALICAAAMICMWFLYIILSSLEAYKYIRV</sequence>
<dbReference type="InterPro" id="IPR044880">
    <property type="entry name" value="NCX_ion-bd_dom_sf"/>
</dbReference>
<keyword evidence="4" id="KW-0106">Calcium</keyword>
<dbReference type="EMBL" id="BPLR01016600">
    <property type="protein sequence ID" value="GIY84988.1"/>
    <property type="molecule type" value="Genomic_DNA"/>
</dbReference>
<evidence type="ECO:0000256" key="8">
    <source>
        <dbReference type="ARBA" id="ARBA00023136"/>
    </source>
</evidence>
<evidence type="ECO:0000256" key="4">
    <source>
        <dbReference type="ARBA" id="ARBA00022568"/>
    </source>
</evidence>
<dbReference type="PANTHER" id="PTHR11878:SF76">
    <property type="entry name" value="CALX-BETA DOMAIN-CONTAINING PROTEIN"/>
    <property type="match status" value="1"/>
</dbReference>
<keyword evidence="2" id="KW-0813">Transport</keyword>
<feature type="domain" description="Sodium/calcium exchanger membrane region" evidence="10">
    <location>
        <begin position="134"/>
        <end position="173"/>
    </location>
</feature>
<evidence type="ECO:0000313" key="12">
    <source>
        <dbReference type="Proteomes" id="UP001054945"/>
    </source>
</evidence>
<organism evidence="11 12">
    <name type="scientific">Caerostris extrusa</name>
    <name type="common">Bark spider</name>
    <name type="synonym">Caerostris bankana</name>
    <dbReference type="NCBI Taxonomy" id="172846"/>
    <lineage>
        <taxon>Eukaryota</taxon>
        <taxon>Metazoa</taxon>
        <taxon>Ecdysozoa</taxon>
        <taxon>Arthropoda</taxon>
        <taxon>Chelicerata</taxon>
        <taxon>Arachnida</taxon>
        <taxon>Araneae</taxon>
        <taxon>Araneomorphae</taxon>
        <taxon>Entelegynae</taxon>
        <taxon>Araneoidea</taxon>
        <taxon>Araneidae</taxon>
        <taxon>Caerostris</taxon>
    </lineage>
</organism>
<evidence type="ECO:0000256" key="7">
    <source>
        <dbReference type="ARBA" id="ARBA00023065"/>
    </source>
</evidence>
<comment type="caution">
    <text evidence="11">The sequence shown here is derived from an EMBL/GenBank/DDBJ whole genome shotgun (WGS) entry which is preliminary data.</text>
</comment>
<feature type="transmembrane region" description="Helical" evidence="9">
    <location>
        <begin position="179"/>
        <end position="198"/>
    </location>
</feature>
<dbReference type="GO" id="GO:0005432">
    <property type="term" value="F:calcium:sodium antiporter activity"/>
    <property type="evidence" value="ECO:0007669"/>
    <property type="project" value="TreeGrafter"/>
</dbReference>
<dbReference type="GO" id="GO:0098794">
    <property type="term" value="C:postsynapse"/>
    <property type="evidence" value="ECO:0007669"/>
    <property type="project" value="TreeGrafter"/>
</dbReference>
<dbReference type="Gene3D" id="1.20.1420.30">
    <property type="entry name" value="NCX, central ion-binding region"/>
    <property type="match status" value="1"/>
</dbReference>
<comment type="subcellular location">
    <subcellularLocation>
        <location evidence="1">Endomembrane system</location>
        <topology evidence="1">Multi-pass membrane protein</topology>
    </subcellularLocation>
</comment>
<dbReference type="GO" id="GO:0098703">
    <property type="term" value="P:calcium ion import across plasma membrane"/>
    <property type="evidence" value="ECO:0007669"/>
    <property type="project" value="TreeGrafter"/>
</dbReference>
<accession>A0AAV4WRL4</accession>
<keyword evidence="6 9" id="KW-1133">Transmembrane helix</keyword>
<dbReference type="InterPro" id="IPR004837">
    <property type="entry name" value="NaCa_Exmemb"/>
</dbReference>
<evidence type="ECO:0000256" key="1">
    <source>
        <dbReference type="ARBA" id="ARBA00004127"/>
    </source>
</evidence>
<evidence type="ECO:0000256" key="2">
    <source>
        <dbReference type="ARBA" id="ARBA00022448"/>
    </source>
</evidence>
<evidence type="ECO:0000256" key="5">
    <source>
        <dbReference type="ARBA" id="ARBA00022692"/>
    </source>
</evidence>
<keyword evidence="12" id="KW-1185">Reference proteome</keyword>
<reference evidence="11 12" key="1">
    <citation type="submission" date="2021-06" db="EMBL/GenBank/DDBJ databases">
        <title>Caerostris extrusa draft genome.</title>
        <authorList>
            <person name="Kono N."/>
            <person name="Arakawa K."/>
        </authorList>
    </citation>
    <scope>NUCLEOTIDE SEQUENCE [LARGE SCALE GENOMIC DNA]</scope>
</reference>